<dbReference type="RefSeq" id="WP_115793343.1">
    <property type="nucleotide sequence ID" value="NZ_QSLN01000025.1"/>
</dbReference>
<dbReference type="OrthoDB" id="9806285at2"/>
<dbReference type="EMBL" id="QSLN01000025">
    <property type="protein sequence ID" value="RDV80950.1"/>
    <property type="molecule type" value="Genomic_DNA"/>
</dbReference>
<comment type="similarity">
    <text evidence="1">Belongs to the ABC transporter superfamily.</text>
</comment>
<evidence type="ECO:0000259" key="5">
    <source>
        <dbReference type="PROSITE" id="PS50893"/>
    </source>
</evidence>
<feature type="domain" description="ABC transporter" evidence="5">
    <location>
        <begin position="1"/>
        <end position="225"/>
    </location>
</feature>
<dbReference type="PANTHER" id="PTHR43776:SF7">
    <property type="entry name" value="D,D-DIPEPTIDE TRANSPORT ATP-BINDING PROTEIN DDPF-RELATED"/>
    <property type="match status" value="1"/>
</dbReference>
<dbReference type="Gene3D" id="3.40.50.300">
    <property type="entry name" value="P-loop containing nucleotide triphosphate hydrolases"/>
    <property type="match status" value="1"/>
</dbReference>
<organism evidence="6 7">
    <name type="scientific">Ammonifex thiophilus</name>
    <dbReference type="NCBI Taxonomy" id="444093"/>
    <lineage>
        <taxon>Bacteria</taxon>
        <taxon>Bacillati</taxon>
        <taxon>Bacillota</taxon>
        <taxon>Clostridia</taxon>
        <taxon>Thermoanaerobacterales</taxon>
        <taxon>Thermoanaerobacteraceae</taxon>
        <taxon>Ammonifex</taxon>
    </lineage>
</organism>
<dbReference type="PROSITE" id="PS50893">
    <property type="entry name" value="ABC_TRANSPORTER_2"/>
    <property type="match status" value="1"/>
</dbReference>
<reference evidence="6 7" key="1">
    <citation type="submission" date="2018-08" db="EMBL/GenBank/DDBJ databases">
        <title>Form III RuBisCO-mediated autotrophy in Thermodesulfobium bacteria.</title>
        <authorList>
            <person name="Toshchakov S.V."/>
            <person name="Kublanov I.V."/>
            <person name="Frolov E."/>
            <person name="Bonch-Osmolovskaya E.A."/>
            <person name="Tourova T.P."/>
            <person name="Chernych N.A."/>
            <person name="Lebedinsky A.V."/>
        </authorList>
    </citation>
    <scope>NUCLEOTIDE SEQUENCE [LARGE SCALE GENOMIC DNA]</scope>
    <source>
        <strain evidence="6 7">SR</strain>
    </source>
</reference>
<dbReference type="InterPro" id="IPR003439">
    <property type="entry name" value="ABC_transporter-like_ATP-bd"/>
</dbReference>
<evidence type="ECO:0000313" key="7">
    <source>
        <dbReference type="Proteomes" id="UP000256329"/>
    </source>
</evidence>
<dbReference type="SMART" id="SM00382">
    <property type="entry name" value="AAA"/>
    <property type="match status" value="1"/>
</dbReference>
<dbReference type="SUPFAM" id="SSF52540">
    <property type="entry name" value="P-loop containing nucleoside triphosphate hydrolases"/>
    <property type="match status" value="1"/>
</dbReference>
<gene>
    <name evidence="6" type="ORF">DXX99_10005</name>
</gene>
<name>A0A3D8P106_9THEO</name>
<dbReference type="CDD" id="cd03257">
    <property type="entry name" value="ABC_NikE_OppD_transporters"/>
    <property type="match status" value="1"/>
</dbReference>
<keyword evidence="3" id="KW-0547">Nucleotide-binding</keyword>
<dbReference type="InterPro" id="IPR003593">
    <property type="entry name" value="AAA+_ATPase"/>
</dbReference>
<dbReference type="AlphaFoldDB" id="A0A3D8P106"/>
<dbReference type="GO" id="GO:0055085">
    <property type="term" value="P:transmembrane transport"/>
    <property type="evidence" value="ECO:0007669"/>
    <property type="project" value="UniProtKB-ARBA"/>
</dbReference>
<dbReference type="InterPro" id="IPR027417">
    <property type="entry name" value="P-loop_NTPase"/>
</dbReference>
<dbReference type="GO" id="GO:0016887">
    <property type="term" value="F:ATP hydrolysis activity"/>
    <property type="evidence" value="ECO:0007669"/>
    <property type="project" value="InterPro"/>
</dbReference>
<dbReference type="GO" id="GO:0005524">
    <property type="term" value="F:ATP binding"/>
    <property type="evidence" value="ECO:0007669"/>
    <property type="project" value="UniProtKB-KW"/>
</dbReference>
<keyword evidence="7" id="KW-1185">Reference proteome</keyword>
<evidence type="ECO:0000256" key="1">
    <source>
        <dbReference type="ARBA" id="ARBA00005417"/>
    </source>
</evidence>
<dbReference type="PROSITE" id="PS00211">
    <property type="entry name" value="ABC_TRANSPORTER_1"/>
    <property type="match status" value="1"/>
</dbReference>
<protein>
    <submittedName>
        <fullName evidence="6">ABC transporter ATP-binding protein</fullName>
    </submittedName>
</protein>
<sequence length="229" mass="24958">MLKGVDLSVREGETVALVGRSGSGKSTLAHILAGVLTPLAGEVRFQGVKLKGNNLSSRPGGIQIVFQDPFSALSHRFRVLEAVREPLDINRLGPPEEREEKVKEALAAVQLPIDEGFLGRFCCELSGGQRQRVCIARALVMEPKLLIADEITSALDVSTQANLLRLLKGLQNSRGFAMLLITHNMTLALKVAERLLVLENGILQERFLLECSVNYKICADKASFSAIRA</sequence>
<keyword evidence="4 6" id="KW-0067">ATP-binding</keyword>
<evidence type="ECO:0000256" key="4">
    <source>
        <dbReference type="ARBA" id="ARBA00022840"/>
    </source>
</evidence>
<evidence type="ECO:0000256" key="3">
    <source>
        <dbReference type="ARBA" id="ARBA00022741"/>
    </source>
</evidence>
<evidence type="ECO:0000313" key="6">
    <source>
        <dbReference type="EMBL" id="RDV80950.1"/>
    </source>
</evidence>
<proteinExistence type="inferred from homology"/>
<dbReference type="InterPro" id="IPR050319">
    <property type="entry name" value="ABC_transp_ATP-bind"/>
</dbReference>
<dbReference type="PANTHER" id="PTHR43776">
    <property type="entry name" value="TRANSPORT ATP-BINDING PROTEIN"/>
    <property type="match status" value="1"/>
</dbReference>
<dbReference type="InterPro" id="IPR017871">
    <property type="entry name" value="ABC_transporter-like_CS"/>
</dbReference>
<dbReference type="Pfam" id="PF00005">
    <property type="entry name" value="ABC_tran"/>
    <property type="match status" value="1"/>
</dbReference>
<accession>A0A3D8P106</accession>
<evidence type="ECO:0000256" key="2">
    <source>
        <dbReference type="ARBA" id="ARBA00022448"/>
    </source>
</evidence>
<keyword evidence="2" id="KW-0813">Transport</keyword>
<comment type="caution">
    <text evidence="6">The sequence shown here is derived from an EMBL/GenBank/DDBJ whole genome shotgun (WGS) entry which is preliminary data.</text>
</comment>
<dbReference type="Proteomes" id="UP000256329">
    <property type="component" value="Unassembled WGS sequence"/>
</dbReference>